<dbReference type="EMBL" id="CAJVPZ010033345">
    <property type="protein sequence ID" value="CAG8744075.1"/>
    <property type="molecule type" value="Genomic_DNA"/>
</dbReference>
<gene>
    <name evidence="1" type="ORF">RFULGI_LOCUS13099</name>
</gene>
<dbReference type="Proteomes" id="UP000789396">
    <property type="component" value="Unassembled WGS sequence"/>
</dbReference>
<accession>A0A9N9IPA1</accession>
<organism evidence="1 2">
    <name type="scientific">Racocetra fulgida</name>
    <dbReference type="NCBI Taxonomy" id="60492"/>
    <lineage>
        <taxon>Eukaryota</taxon>
        <taxon>Fungi</taxon>
        <taxon>Fungi incertae sedis</taxon>
        <taxon>Mucoromycota</taxon>
        <taxon>Glomeromycotina</taxon>
        <taxon>Glomeromycetes</taxon>
        <taxon>Diversisporales</taxon>
        <taxon>Gigasporaceae</taxon>
        <taxon>Racocetra</taxon>
    </lineage>
</organism>
<keyword evidence="2" id="KW-1185">Reference proteome</keyword>
<feature type="non-terminal residue" evidence="1">
    <location>
        <position position="1"/>
    </location>
</feature>
<protein>
    <submittedName>
        <fullName evidence="1">12507_t:CDS:1</fullName>
    </submittedName>
</protein>
<comment type="caution">
    <text evidence="1">The sequence shown here is derived from an EMBL/GenBank/DDBJ whole genome shotgun (WGS) entry which is preliminary data.</text>
</comment>
<sequence length="216" mass="25168">CKASILPKEIVLQHLQNRDGDWRNQRFYNTVIRELNEGGCLKYQINLEKIKNTVVDILVGNLQYEWYKQQDTLVSERLPSSTIPIELSDNSECKQSITIDQCEIHPTYNQECSVNIELIVDINFGEYIKWLDLWMLMSVFPVSDCRFYWRTIQEHIKPMNAFNFQSVYGSYYSKVATVNNVYLIAASLKDRKPQCVIATASTTTIADEVEHIVKER</sequence>
<evidence type="ECO:0000313" key="2">
    <source>
        <dbReference type="Proteomes" id="UP000789396"/>
    </source>
</evidence>
<reference evidence="1" key="1">
    <citation type="submission" date="2021-06" db="EMBL/GenBank/DDBJ databases">
        <authorList>
            <person name="Kallberg Y."/>
            <person name="Tangrot J."/>
            <person name="Rosling A."/>
        </authorList>
    </citation>
    <scope>NUCLEOTIDE SEQUENCE</scope>
    <source>
        <strain evidence="1">IN212</strain>
    </source>
</reference>
<dbReference type="AlphaFoldDB" id="A0A9N9IPA1"/>
<dbReference type="OrthoDB" id="2402654at2759"/>
<name>A0A9N9IPA1_9GLOM</name>
<proteinExistence type="predicted"/>
<feature type="non-terminal residue" evidence="1">
    <location>
        <position position="216"/>
    </location>
</feature>
<evidence type="ECO:0000313" key="1">
    <source>
        <dbReference type="EMBL" id="CAG8744075.1"/>
    </source>
</evidence>